<proteinExistence type="predicted"/>
<dbReference type="RefSeq" id="WP_326762798.1">
    <property type="nucleotide sequence ID" value="NZ_CP109135.1"/>
</dbReference>
<feature type="region of interest" description="Disordered" evidence="1">
    <location>
        <begin position="106"/>
        <end position="142"/>
    </location>
</feature>
<evidence type="ECO:0000256" key="1">
    <source>
        <dbReference type="SAM" id="MobiDB-lite"/>
    </source>
</evidence>
<gene>
    <name evidence="3" type="ORF">OHB35_52995</name>
</gene>
<evidence type="ECO:0000313" key="3">
    <source>
        <dbReference type="EMBL" id="WSD21261.1"/>
    </source>
</evidence>
<dbReference type="SUPFAM" id="SSF52200">
    <property type="entry name" value="Toll/Interleukin receptor TIR domain"/>
    <property type="match status" value="1"/>
</dbReference>
<sequence>MSNDRDDIQPTTLPRYPDRDAFTDAESVTLYPMTYTTISTTPEPDADSAEFSASTIAGVADEPELAADFAEFFSEPVEDPASEQVKAARLDAVIRRGEEIIAARAKARGEGQAHRAGDAEASTGGPGQTAAPDQQDAAPEVPSSPSIFVARRRGDTEVVGAHIDIALRREFGEKRVFRDERFIVGGHFTDKIRRNLEKCDVLVVVLSPRRAWEAEGTDRRVSDSFWARREIAIAFESGLAVLPVLVDGAVLPDRTELPDDIKPLADRQALSFRTYLGHLDFPPLFQAIREAAPTGGNERRDGDGTPTGAQEAGPFRREEGRV</sequence>
<dbReference type="Gene3D" id="3.40.50.10140">
    <property type="entry name" value="Toll/interleukin-1 receptor homology (TIR) domain"/>
    <property type="match status" value="1"/>
</dbReference>
<dbReference type="Pfam" id="PF13676">
    <property type="entry name" value="TIR_2"/>
    <property type="match status" value="1"/>
</dbReference>
<keyword evidence="4" id="KW-1185">Reference proteome</keyword>
<evidence type="ECO:0000259" key="2">
    <source>
        <dbReference type="Pfam" id="PF13676"/>
    </source>
</evidence>
<dbReference type="InterPro" id="IPR035897">
    <property type="entry name" value="Toll_tir_struct_dom_sf"/>
</dbReference>
<organism evidence="3 4">
    <name type="scientific">Streptomyces phaeochromogenes</name>
    <dbReference type="NCBI Taxonomy" id="1923"/>
    <lineage>
        <taxon>Bacteria</taxon>
        <taxon>Bacillati</taxon>
        <taxon>Actinomycetota</taxon>
        <taxon>Actinomycetes</taxon>
        <taxon>Kitasatosporales</taxon>
        <taxon>Streptomycetaceae</taxon>
        <taxon>Streptomyces</taxon>
        <taxon>Streptomyces phaeochromogenes group</taxon>
    </lineage>
</organism>
<feature type="region of interest" description="Disordered" evidence="1">
    <location>
        <begin position="290"/>
        <end position="322"/>
    </location>
</feature>
<evidence type="ECO:0000313" key="4">
    <source>
        <dbReference type="Proteomes" id="UP001340816"/>
    </source>
</evidence>
<feature type="compositionally biased region" description="Low complexity" evidence="1">
    <location>
        <begin position="130"/>
        <end position="139"/>
    </location>
</feature>
<keyword evidence="3" id="KW-0675">Receptor</keyword>
<name>A0ABZ1HUN2_STRPH</name>
<accession>A0ABZ1HUN2</accession>
<dbReference type="Proteomes" id="UP001340816">
    <property type="component" value="Chromosome"/>
</dbReference>
<dbReference type="InterPro" id="IPR000157">
    <property type="entry name" value="TIR_dom"/>
</dbReference>
<dbReference type="EMBL" id="CP109135">
    <property type="protein sequence ID" value="WSD21261.1"/>
    <property type="molecule type" value="Genomic_DNA"/>
</dbReference>
<protein>
    <submittedName>
        <fullName evidence="3">Toll/interleukin-1 receptor domain-containing protein</fullName>
    </submittedName>
</protein>
<feature type="domain" description="TIR" evidence="2">
    <location>
        <begin position="147"/>
        <end position="273"/>
    </location>
</feature>
<reference evidence="3 4" key="1">
    <citation type="submission" date="2022-10" db="EMBL/GenBank/DDBJ databases">
        <title>The complete genomes of actinobacterial strains from the NBC collection.</title>
        <authorList>
            <person name="Joergensen T.S."/>
            <person name="Alvarez Arevalo M."/>
            <person name="Sterndorff E.B."/>
            <person name="Faurdal D."/>
            <person name="Vuksanovic O."/>
            <person name="Mourched A.-S."/>
            <person name="Charusanti P."/>
            <person name="Shaw S."/>
            <person name="Blin K."/>
            <person name="Weber T."/>
        </authorList>
    </citation>
    <scope>NUCLEOTIDE SEQUENCE [LARGE SCALE GENOMIC DNA]</scope>
    <source>
        <strain evidence="3 4">NBC 01752</strain>
    </source>
</reference>
<feature type="compositionally biased region" description="Basic and acidic residues" evidence="1">
    <location>
        <begin position="106"/>
        <end position="118"/>
    </location>
</feature>